<protein>
    <recommendedName>
        <fullName evidence="9">Nucleoporin Pom152</fullName>
    </recommendedName>
</protein>
<evidence type="ECO:0000259" key="5">
    <source>
        <dbReference type="Pfam" id="PF24519"/>
    </source>
</evidence>
<feature type="domain" description="Nucleoporin POM152 first Ig-like" evidence="5">
    <location>
        <begin position="135"/>
        <end position="284"/>
    </location>
</feature>
<evidence type="ECO:0008006" key="9">
    <source>
        <dbReference type="Google" id="ProtNLM"/>
    </source>
</evidence>
<name>A0A2N5TXH4_9BASI</name>
<organism evidence="7 8">
    <name type="scientific">Puccinia coronata f. sp. avenae</name>
    <dbReference type="NCBI Taxonomy" id="200324"/>
    <lineage>
        <taxon>Eukaryota</taxon>
        <taxon>Fungi</taxon>
        <taxon>Dikarya</taxon>
        <taxon>Basidiomycota</taxon>
        <taxon>Pucciniomycotina</taxon>
        <taxon>Pucciniomycetes</taxon>
        <taxon>Pucciniales</taxon>
        <taxon>Pucciniaceae</taxon>
        <taxon>Puccinia</taxon>
    </lineage>
</organism>
<evidence type="ECO:0000259" key="4">
    <source>
        <dbReference type="Pfam" id="PF24312"/>
    </source>
</evidence>
<evidence type="ECO:0000313" key="7">
    <source>
        <dbReference type="EMBL" id="PLW30200.1"/>
    </source>
</evidence>
<dbReference type="GO" id="GO:0017056">
    <property type="term" value="F:structural constituent of nuclear pore"/>
    <property type="evidence" value="ECO:0007669"/>
    <property type="project" value="InterPro"/>
</dbReference>
<feature type="compositionally biased region" description="Low complexity" evidence="1">
    <location>
        <begin position="1247"/>
        <end position="1261"/>
    </location>
</feature>
<dbReference type="Pfam" id="PF24527">
    <property type="entry name" value="Ig-like_Pom152_9"/>
    <property type="match status" value="1"/>
</dbReference>
<dbReference type="PANTHER" id="PTHR28206:SF1">
    <property type="entry name" value="NUCLEOPORIN POM152"/>
    <property type="match status" value="1"/>
</dbReference>
<dbReference type="InterPro" id="IPR056543">
    <property type="entry name" value="Ig-like_POM152_9th"/>
</dbReference>
<gene>
    <name evidence="7" type="ORF">PCASD_18265</name>
</gene>
<comment type="caution">
    <text evidence="7">The sequence shown here is derived from an EMBL/GenBank/DDBJ whole genome shotgun (WGS) entry which is preliminary data.</text>
</comment>
<dbReference type="InterPro" id="IPR037701">
    <property type="entry name" value="Pom152"/>
</dbReference>
<dbReference type="InterPro" id="IPR056544">
    <property type="entry name" value="Ig_POM152"/>
</dbReference>
<feature type="region of interest" description="Disordered" evidence="1">
    <location>
        <begin position="295"/>
        <end position="315"/>
    </location>
</feature>
<evidence type="ECO:0000256" key="1">
    <source>
        <dbReference type="SAM" id="MobiDB-lite"/>
    </source>
</evidence>
<feature type="compositionally biased region" description="Polar residues" evidence="1">
    <location>
        <begin position="225"/>
        <end position="240"/>
    </location>
</feature>
<dbReference type="Pfam" id="PF24097">
    <property type="entry name" value="TMD_POM152"/>
    <property type="match status" value="1"/>
</dbReference>
<dbReference type="Pfam" id="PF24312">
    <property type="entry name" value="Ig-like_POM152"/>
    <property type="match status" value="2"/>
</dbReference>
<sequence>MVEHSPIIPATFCDLPTQRLYVVSSFVLIQAYKLIQFIDVIWSGSSNERRKLWIYWSFIDTDPYCSAHWSFVNWFLVGNWHLQFGLLWAVLPASIKNLFNYQTAIMEYKVRWNDVVSPSSHILGKHTIHILPHSTAKLNPSSQCFCLSTAIRSAFVSIPILFNNSVPHLLQYSVMNFTTGEKTLKNLTHAQLQPLSKQKKTQKSLEDWLEDEEGDWPLGNDDRVQSNSNSHSRPQQIMSSDELKLSTTQHLYNINIYHIGVIRLERVLDKDNMDIRISRTEALVVECPSASFSSDPTANGEKKFTPWPSSSGAKENHKCIGDTENFGLIVKGLAPLSVTYQQVVNGRRTPVKLEGITSGEFFTPLTSIDTSTLAEKLSISHRPEYTWAESHSIEIPLNVSLMIPGRHTYQLNSLKDACGHQFDFDKTRESNSMFARQEYVDSKSVQVHSRGQISFIDCGNTNDEPLRLLKGKSVPLRMSIQQQSDMLDPPWKVKLSYKPSKSSDPSELKTSGAWEKELAFNDLERTFLAKEAGVYEITSLQGRYCQGDMLVPSICSVIEQPTPTIDLNFTSITDKCSGEIGLQANFLLTGKPPFKLHYLISQVGRQPQAKVKVIQHSRDELLIQPDSPGQFTYSFVRLDDQYYQGVEIVGKTIEQIVHPLAHARFVRGGRDENIWSCSGESAEAEIELKGAPPYSVAYQILGEEPRVISGISSSYATLDIAIPQKYIEKGGSFIVTLISIKDGNGCLRNLTVSDLNIEIHRTKPTLKFYGSENERKIIAREGDMAALPMRLTGNGPWTIEYFQNDSDRKIKKVVHGSNDDLLVDQAGKYTLTSVHDRHCPGTVENPTYHVEWISKPSLMVSPHNSGDLIRGVWIKPAVCEMTDDSIELTLEGTPPFSVSYSVLRKPVGRGEKAVKQSKTIQILKTSGALPMQTLEPGEYIYTIHSMNDHIYNIPSTSGLLNSQRSGDIQIKQEVLASPQGVLSILPRTTYCVEESLSGQTNKGVKIELTGKAPFEVDIEVKNQVTQIAETFKLRLESKSSLLNIPYKFSSASPHSIKIQALEDSNQCKSVITVPQTLTVSDNPKGQNSASLVTLEVAEIASIKPINDKSYYCVGENLEFLLKGSAPWLIKYEFNGRESKININSQSQSKFSRLAQEPGLFKLLEISSSSSASSKDSSHYYDHSTHNDVCNSKLNFERAIKPLPVAKISSGRYFIEDIREGDQSEIIFTFEGTPPFSFTYIRTVSDESGSTISSSKKSNQNSKIKHYDNPKSGGSERILESKTITDIYEYSYSIFTKQEGTWSVTFIQDAFCSFPPFSKE</sequence>
<feature type="region of interest" description="Disordered" evidence="1">
    <location>
        <begin position="203"/>
        <end position="240"/>
    </location>
</feature>
<evidence type="ECO:0000313" key="8">
    <source>
        <dbReference type="Proteomes" id="UP000235392"/>
    </source>
</evidence>
<dbReference type="Pfam" id="PF24519">
    <property type="entry name" value="Ig-like_Pom152_1"/>
    <property type="match status" value="1"/>
</dbReference>
<dbReference type="PANTHER" id="PTHR28206">
    <property type="entry name" value="NUCLEOPORIN POM152"/>
    <property type="match status" value="1"/>
</dbReference>
<dbReference type="GO" id="GO:0006999">
    <property type="term" value="P:nuclear pore organization"/>
    <property type="evidence" value="ECO:0007669"/>
    <property type="project" value="TreeGrafter"/>
</dbReference>
<dbReference type="Pfam" id="PF23664">
    <property type="entry name" value="Ig_Pom152"/>
    <property type="match status" value="2"/>
</dbReference>
<feature type="domain" description="Nucleoporin POM152 N-terminal transmembrane" evidence="3">
    <location>
        <begin position="14"/>
        <end position="61"/>
    </location>
</feature>
<evidence type="ECO:0000259" key="6">
    <source>
        <dbReference type="Pfam" id="PF24527"/>
    </source>
</evidence>
<proteinExistence type="predicted"/>
<feature type="domain" description="Nucleoporin POM152 Ig-like" evidence="4">
    <location>
        <begin position="763"/>
        <end position="846"/>
    </location>
</feature>
<dbReference type="Proteomes" id="UP000235392">
    <property type="component" value="Unassembled WGS sequence"/>
</dbReference>
<feature type="domain" description="Nucleoporin POM152 Ig-like" evidence="4">
    <location>
        <begin position="452"/>
        <end position="553"/>
    </location>
</feature>
<accession>A0A2N5TXH4</accession>
<feature type="domain" description="Nucleoporin POM152 ninth Ig-like" evidence="6">
    <location>
        <begin position="1101"/>
        <end position="1174"/>
    </location>
</feature>
<dbReference type="InterPro" id="IPR056542">
    <property type="entry name" value="Ig-like_POM152_1st"/>
</dbReference>
<dbReference type="EMBL" id="PGCI01000306">
    <property type="protein sequence ID" value="PLW30200.1"/>
    <property type="molecule type" value="Genomic_DNA"/>
</dbReference>
<dbReference type="GO" id="GO:0006606">
    <property type="term" value="P:protein import into nucleus"/>
    <property type="evidence" value="ECO:0007669"/>
    <property type="project" value="TreeGrafter"/>
</dbReference>
<reference evidence="7 8" key="1">
    <citation type="submission" date="2017-11" db="EMBL/GenBank/DDBJ databases">
        <title>De novo assembly and phasing of dikaryotic genomes from two isolates of Puccinia coronata f. sp. avenae, the causal agent of oat crown rust.</title>
        <authorList>
            <person name="Miller M.E."/>
            <person name="Zhang Y."/>
            <person name="Omidvar V."/>
            <person name="Sperschneider J."/>
            <person name="Schwessinger B."/>
            <person name="Raley C."/>
            <person name="Palmer J.M."/>
            <person name="Garnica D."/>
            <person name="Upadhyaya N."/>
            <person name="Rathjen J."/>
            <person name="Taylor J.M."/>
            <person name="Park R.F."/>
            <person name="Dodds P.N."/>
            <person name="Hirsch C.D."/>
            <person name="Kianian S.F."/>
            <person name="Figueroa M."/>
        </authorList>
    </citation>
    <scope>NUCLEOTIDE SEQUENCE [LARGE SCALE GENOMIC DNA]</scope>
    <source>
        <strain evidence="7">12SD80</strain>
    </source>
</reference>
<feature type="domain" description="Nucleoporin POM152 immunoglobulin-like" evidence="2">
    <location>
        <begin position="560"/>
        <end position="662"/>
    </location>
</feature>
<dbReference type="InterPro" id="IPR056541">
    <property type="entry name" value="Ig-like_POM152"/>
</dbReference>
<evidence type="ECO:0000259" key="3">
    <source>
        <dbReference type="Pfam" id="PF24097"/>
    </source>
</evidence>
<evidence type="ECO:0000259" key="2">
    <source>
        <dbReference type="Pfam" id="PF23664"/>
    </source>
</evidence>
<dbReference type="GO" id="GO:0070762">
    <property type="term" value="C:nuclear pore transmembrane ring"/>
    <property type="evidence" value="ECO:0007669"/>
    <property type="project" value="TreeGrafter"/>
</dbReference>
<feature type="domain" description="Nucleoporin POM152 immunoglobulin-like" evidence="2">
    <location>
        <begin position="885"/>
        <end position="953"/>
    </location>
</feature>
<feature type="region of interest" description="Disordered" evidence="1">
    <location>
        <begin position="1247"/>
        <end position="1274"/>
    </location>
</feature>
<dbReference type="InterPro" id="IPR056540">
    <property type="entry name" value="TMD_POM152"/>
</dbReference>